<keyword evidence="9" id="KW-0175">Coiled coil</keyword>
<dbReference type="Proteomes" id="UP000646827">
    <property type="component" value="Unassembled WGS sequence"/>
</dbReference>
<dbReference type="InterPro" id="IPR001683">
    <property type="entry name" value="PX_dom"/>
</dbReference>
<sequence>MLHDEDDPLSSSFFNVPRTTTINTTAASLFDSTSHNNHSPLTTSFYTSSHYEEDPWSTLGDGNGINSRFESMSNNNLSPTTMTTTTTTTEHINNNNDIFSTTITTGTENRTDRMVITVTNVLYGIGLPEIYETMYYQIQRYGRIPLSSLHQILASSGLSAMDIEKIIRIVIPNMTSDIGKTEFNVILALVACAQNRIALPEPTFNVKSSSSISTTLSSPTNYHHQNNNTHSTPTLTQQTSKSDPLSSNVILNGDTHDSFSSTSSPPMSPTKTNGYPGMNSSTERHINNNNHHHHHNSMETKNHHHERPITKTLDTHHWFQKVETIKITIAPEREGFIFKHVNYIVESQKRSSIVLRRFSDFWWLMEILGKRYPFRTLPHLPPKKVGGREFIVFILFFFKKKIKVSKHGGLVGDSAFLEKRRKGLSRYINAVIRHPILRNDDVVIKFLTEPSELSGWRKQHPPSIDEEFRRKQHNMEDIRSMIPDNLEEQLRKAHQRVDMGIEHYINLCFIMERMIRRMHGQATDFVRYSITLNALAETEHRYHSDCEPCQQVIQGYENVAKHMHRESTILENQARKKVSSAADGVLENLKRFRDLLVSFRELEERRDKLGGNQIETLKKRITNNQTKINQHKGVPGLEAEVTKLEESLRNDQNELLDQENRQLYIQFCMFCELIYMHKQQAFVSSLYRSYVQEMMQYSKKRADNWKELEGFVYQMPVEPPLFN</sequence>
<dbReference type="Gene3D" id="3.30.1520.10">
    <property type="entry name" value="Phox-like domain"/>
    <property type="match status" value="1"/>
</dbReference>
<evidence type="ECO:0000256" key="8">
    <source>
        <dbReference type="ARBA" id="ARBA00023136"/>
    </source>
</evidence>
<keyword evidence="7" id="KW-0653">Protein transport</keyword>
<feature type="region of interest" description="Disordered" evidence="10">
    <location>
        <begin position="205"/>
        <end position="302"/>
    </location>
</feature>
<evidence type="ECO:0000256" key="2">
    <source>
        <dbReference type="ARBA" id="ARBA00004496"/>
    </source>
</evidence>
<dbReference type="Gene3D" id="1.10.238.10">
    <property type="entry name" value="EF-hand"/>
    <property type="match status" value="1"/>
</dbReference>
<feature type="domain" description="PX" evidence="11">
    <location>
        <begin position="321"/>
        <end position="454"/>
    </location>
</feature>
<dbReference type="PROSITE" id="PS50195">
    <property type="entry name" value="PX"/>
    <property type="match status" value="1"/>
</dbReference>
<evidence type="ECO:0000256" key="5">
    <source>
        <dbReference type="ARBA" id="ARBA00022448"/>
    </source>
</evidence>
<dbReference type="GO" id="GO:0006623">
    <property type="term" value="P:protein targeting to vacuole"/>
    <property type="evidence" value="ECO:0007669"/>
    <property type="project" value="TreeGrafter"/>
</dbReference>
<name>A0A8H7SC15_9FUNG</name>
<gene>
    <name evidence="12" type="ORF">INT45_002219</name>
</gene>
<dbReference type="InterPro" id="IPR036871">
    <property type="entry name" value="PX_dom_sf"/>
</dbReference>
<feature type="coiled-coil region" evidence="9">
    <location>
        <begin position="634"/>
        <end position="661"/>
    </location>
</feature>
<accession>A0A8H7SC15</accession>
<proteinExistence type="inferred from homology"/>
<evidence type="ECO:0000256" key="1">
    <source>
        <dbReference type="ARBA" id="ARBA00004287"/>
    </source>
</evidence>
<evidence type="ECO:0000259" key="11">
    <source>
        <dbReference type="PROSITE" id="PS50195"/>
    </source>
</evidence>
<evidence type="ECO:0000256" key="10">
    <source>
        <dbReference type="SAM" id="MobiDB-lite"/>
    </source>
</evidence>
<dbReference type="EMBL" id="JAEPRB010000006">
    <property type="protein sequence ID" value="KAG2227534.1"/>
    <property type="molecule type" value="Genomic_DNA"/>
</dbReference>
<dbReference type="SUPFAM" id="SSF64268">
    <property type="entry name" value="PX domain"/>
    <property type="match status" value="1"/>
</dbReference>
<comment type="subcellular location">
    <subcellularLocation>
        <location evidence="2">Cytoplasm</location>
    </subcellularLocation>
    <subcellularLocation>
        <location evidence="1">Membrane</location>
        <topology evidence="1">Peripheral membrane protein</topology>
        <orientation evidence="1">Cytoplasmic side</orientation>
    </subcellularLocation>
</comment>
<keyword evidence="13" id="KW-1185">Reference proteome</keyword>
<evidence type="ECO:0000256" key="7">
    <source>
        <dbReference type="ARBA" id="ARBA00022927"/>
    </source>
</evidence>
<organism evidence="12 13">
    <name type="scientific">Circinella minor</name>
    <dbReference type="NCBI Taxonomy" id="1195481"/>
    <lineage>
        <taxon>Eukaryota</taxon>
        <taxon>Fungi</taxon>
        <taxon>Fungi incertae sedis</taxon>
        <taxon>Mucoromycota</taxon>
        <taxon>Mucoromycotina</taxon>
        <taxon>Mucoromycetes</taxon>
        <taxon>Mucorales</taxon>
        <taxon>Lichtheimiaceae</taxon>
        <taxon>Circinella</taxon>
    </lineage>
</organism>
<protein>
    <recommendedName>
        <fullName evidence="4">Sorting nexin MVP1</fullName>
    </recommendedName>
</protein>
<dbReference type="InterPro" id="IPR045734">
    <property type="entry name" value="Snx8_BAR_dom"/>
</dbReference>
<evidence type="ECO:0000313" key="13">
    <source>
        <dbReference type="Proteomes" id="UP000646827"/>
    </source>
</evidence>
<keyword evidence="5" id="KW-0813">Transport</keyword>
<dbReference type="GO" id="GO:0005768">
    <property type="term" value="C:endosome"/>
    <property type="evidence" value="ECO:0007669"/>
    <property type="project" value="TreeGrafter"/>
</dbReference>
<dbReference type="PANTHER" id="PTHR47554:SF1">
    <property type="entry name" value="SORTING NEXIN MVP1"/>
    <property type="match status" value="1"/>
</dbReference>
<evidence type="ECO:0000256" key="4">
    <source>
        <dbReference type="ARBA" id="ARBA00014268"/>
    </source>
</evidence>
<dbReference type="GO" id="GO:0016020">
    <property type="term" value="C:membrane"/>
    <property type="evidence" value="ECO:0007669"/>
    <property type="project" value="UniProtKB-SubCell"/>
</dbReference>
<comment type="caution">
    <text evidence="12">The sequence shown here is derived from an EMBL/GenBank/DDBJ whole genome shotgun (WGS) entry which is preliminary data.</text>
</comment>
<dbReference type="OrthoDB" id="10064318at2759"/>
<keyword evidence="6" id="KW-0963">Cytoplasm</keyword>
<comment type="similarity">
    <text evidence="3">Belongs to the sorting nexin family.</text>
</comment>
<dbReference type="GO" id="GO:0032266">
    <property type="term" value="F:phosphatidylinositol-3-phosphate binding"/>
    <property type="evidence" value="ECO:0007669"/>
    <property type="project" value="TreeGrafter"/>
</dbReference>
<reference evidence="12 13" key="1">
    <citation type="submission" date="2020-12" db="EMBL/GenBank/DDBJ databases">
        <title>Metabolic potential, ecology and presence of endohyphal bacteria is reflected in genomic diversity of Mucoromycotina.</title>
        <authorList>
            <person name="Muszewska A."/>
            <person name="Okrasinska A."/>
            <person name="Steczkiewicz K."/>
            <person name="Drgas O."/>
            <person name="Orlowska M."/>
            <person name="Perlinska-Lenart U."/>
            <person name="Aleksandrzak-Piekarczyk T."/>
            <person name="Szatraj K."/>
            <person name="Zielenkiewicz U."/>
            <person name="Pilsyk S."/>
            <person name="Malc E."/>
            <person name="Mieczkowski P."/>
            <person name="Kruszewska J.S."/>
            <person name="Biernat P."/>
            <person name="Pawlowska J."/>
        </authorList>
    </citation>
    <scope>NUCLEOTIDE SEQUENCE [LARGE SCALE GENOMIC DNA]</scope>
    <source>
        <strain evidence="12 13">CBS 142.35</strain>
    </source>
</reference>
<feature type="compositionally biased region" description="Polar residues" evidence="10">
    <location>
        <begin position="221"/>
        <end position="250"/>
    </location>
</feature>
<dbReference type="Pfam" id="PF19566">
    <property type="entry name" value="Snx8_BAR_dom"/>
    <property type="match status" value="1"/>
</dbReference>
<feature type="compositionally biased region" description="Low complexity" evidence="10">
    <location>
        <begin position="258"/>
        <end position="272"/>
    </location>
</feature>
<evidence type="ECO:0000313" key="12">
    <source>
        <dbReference type="EMBL" id="KAG2227534.1"/>
    </source>
</evidence>
<dbReference type="GO" id="GO:0042147">
    <property type="term" value="P:retrograde transport, endosome to Golgi"/>
    <property type="evidence" value="ECO:0007669"/>
    <property type="project" value="InterPro"/>
</dbReference>
<evidence type="ECO:0000256" key="6">
    <source>
        <dbReference type="ARBA" id="ARBA00022490"/>
    </source>
</evidence>
<dbReference type="SMART" id="SM00312">
    <property type="entry name" value="PX"/>
    <property type="match status" value="1"/>
</dbReference>
<dbReference type="AlphaFoldDB" id="A0A8H7SC15"/>
<dbReference type="Pfam" id="PF00787">
    <property type="entry name" value="PX"/>
    <property type="match status" value="1"/>
</dbReference>
<dbReference type="PANTHER" id="PTHR47554">
    <property type="entry name" value="SORTING NEXIN MVP1"/>
    <property type="match status" value="1"/>
</dbReference>
<feature type="compositionally biased region" description="Low complexity" evidence="10">
    <location>
        <begin position="208"/>
        <end position="220"/>
    </location>
</feature>
<evidence type="ECO:0000256" key="9">
    <source>
        <dbReference type="SAM" id="Coils"/>
    </source>
</evidence>
<dbReference type="GO" id="GO:0005829">
    <property type="term" value="C:cytosol"/>
    <property type="evidence" value="ECO:0007669"/>
    <property type="project" value="GOC"/>
</dbReference>
<evidence type="ECO:0000256" key="3">
    <source>
        <dbReference type="ARBA" id="ARBA00010883"/>
    </source>
</evidence>
<dbReference type="InterPro" id="IPR028662">
    <property type="entry name" value="SNX8/Mvp1"/>
</dbReference>
<keyword evidence="8" id="KW-0472">Membrane</keyword>